<accession>A0A1B2LZW3</accession>
<keyword evidence="4 6" id="KW-1133">Transmembrane helix</keyword>
<sequence length="203" mass="23263">MTLFLLIAVTHFVALLSPGPDFFLILTTLLRQGRHAAAWVCLGIALGNAVVLLFIYLCMHDLQQLNPDVIQDIQYIAAAYMLYLAWRCIQATQQPPLQWQFEQPMAVRQSWKLLALGLQSSLFNPKNILFYSSLILMFYQELTGWQHASLSVWMVSVVLFWNLLLLRLLSLPQCMRYLQQYAVYLHALAALCFTIFAGLMLCS</sequence>
<dbReference type="Pfam" id="PF01810">
    <property type="entry name" value="LysE"/>
    <property type="match status" value="1"/>
</dbReference>
<gene>
    <name evidence="7" type="ORF">BFG52_08850</name>
</gene>
<evidence type="ECO:0000256" key="3">
    <source>
        <dbReference type="ARBA" id="ARBA00022692"/>
    </source>
</evidence>
<dbReference type="RefSeq" id="WP_067554907.1">
    <property type="nucleotide sequence ID" value="NZ_CP016895.1"/>
</dbReference>
<feature type="transmembrane region" description="Helical" evidence="6">
    <location>
        <begin position="181"/>
        <end position="201"/>
    </location>
</feature>
<evidence type="ECO:0000256" key="6">
    <source>
        <dbReference type="SAM" id="Phobius"/>
    </source>
</evidence>
<feature type="transmembrane region" description="Helical" evidence="6">
    <location>
        <begin position="113"/>
        <end position="138"/>
    </location>
</feature>
<keyword evidence="5 6" id="KW-0472">Membrane</keyword>
<evidence type="ECO:0008006" key="9">
    <source>
        <dbReference type="Google" id="ProtNLM"/>
    </source>
</evidence>
<organism evidence="7 8">
    <name type="scientific">Acinetobacter larvae</name>
    <dbReference type="NCBI Taxonomy" id="1789224"/>
    <lineage>
        <taxon>Bacteria</taxon>
        <taxon>Pseudomonadati</taxon>
        <taxon>Pseudomonadota</taxon>
        <taxon>Gammaproteobacteria</taxon>
        <taxon>Moraxellales</taxon>
        <taxon>Moraxellaceae</taxon>
        <taxon>Acinetobacter</taxon>
    </lineage>
</organism>
<dbReference type="Proteomes" id="UP000093391">
    <property type="component" value="Chromosome"/>
</dbReference>
<name>A0A1B2LZW3_9GAMM</name>
<dbReference type="EMBL" id="CP016895">
    <property type="protein sequence ID" value="AOA58451.1"/>
    <property type="molecule type" value="Genomic_DNA"/>
</dbReference>
<comment type="subcellular location">
    <subcellularLocation>
        <location evidence="1">Cell membrane</location>
        <topology evidence="1">Multi-pass membrane protein</topology>
    </subcellularLocation>
</comment>
<protein>
    <recommendedName>
        <fullName evidence="9">Lysine transporter LysE</fullName>
    </recommendedName>
</protein>
<dbReference type="PANTHER" id="PTHR30086:SF17">
    <property type="entry name" value="LYSE FAMILY TRANSLOCATOR"/>
    <property type="match status" value="1"/>
</dbReference>
<evidence type="ECO:0000256" key="5">
    <source>
        <dbReference type="ARBA" id="ARBA00023136"/>
    </source>
</evidence>
<keyword evidence="2" id="KW-1003">Cell membrane</keyword>
<proteinExistence type="predicted"/>
<keyword evidence="8" id="KW-1185">Reference proteome</keyword>
<dbReference type="KEGG" id="ala:BFG52_08850"/>
<evidence type="ECO:0000313" key="7">
    <source>
        <dbReference type="EMBL" id="AOA58451.1"/>
    </source>
</evidence>
<dbReference type="AlphaFoldDB" id="A0A1B2LZW3"/>
<dbReference type="PANTHER" id="PTHR30086">
    <property type="entry name" value="ARGININE EXPORTER PROTEIN ARGO"/>
    <property type="match status" value="1"/>
</dbReference>
<dbReference type="STRING" id="1789224.BFG52_08850"/>
<evidence type="ECO:0000256" key="1">
    <source>
        <dbReference type="ARBA" id="ARBA00004651"/>
    </source>
</evidence>
<dbReference type="InterPro" id="IPR001123">
    <property type="entry name" value="LeuE-type"/>
</dbReference>
<feature type="transmembrane region" description="Helical" evidence="6">
    <location>
        <begin position="150"/>
        <end position="169"/>
    </location>
</feature>
<reference evidence="7 8" key="1">
    <citation type="submission" date="2016-08" db="EMBL/GenBank/DDBJ databases">
        <authorList>
            <person name="Seilhamer J.J."/>
        </authorList>
    </citation>
    <scope>NUCLEOTIDE SEQUENCE [LARGE SCALE GENOMIC DNA]</scope>
    <source>
        <strain evidence="7 8">BRTC-1</strain>
    </source>
</reference>
<dbReference type="OrthoDB" id="581870at2"/>
<feature type="transmembrane region" description="Helical" evidence="6">
    <location>
        <begin position="37"/>
        <end position="57"/>
    </location>
</feature>
<evidence type="ECO:0000313" key="8">
    <source>
        <dbReference type="Proteomes" id="UP000093391"/>
    </source>
</evidence>
<evidence type="ECO:0000256" key="2">
    <source>
        <dbReference type="ARBA" id="ARBA00022475"/>
    </source>
</evidence>
<dbReference type="GO" id="GO:0015171">
    <property type="term" value="F:amino acid transmembrane transporter activity"/>
    <property type="evidence" value="ECO:0007669"/>
    <property type="project" value="TreeGrafter"/>
</dbReference>
<dbReference type="GO" id="GO:0005886">
    <property type="term" value="C:plasma membrane"/>
    <property type="evidence" value="ECO:0007669"/>
    <property type="project" value="UniProtKB-SubCell"/>
</dbReference>
<keyword evidence="3 6" id="KW-0812">Transmembrane</keyword>
<evidence type="ECO:0000256" key="4">
    <source>
        <dbReference type="ARBA" id="ARBA00022989"/>
    </source>
</evidence>